<dbReference type="Proteomes" id="UP000249417">
    <property type="component" value="Unassembled WGS sequence"/>
</dbReference>
<evidence type="ECO:0000313" key="3">
    <source>
        <dbReference type="EMBL" id="PZQ44423.1"/>
    </source>
</evidence>
<name>A0A2W5PPJ5_9BACT</name>
<keyword evidence="1" id="KW-1133">Transmembrane helix</keyword>
<feature type="domain" description="Acyltransferase 3" evidence="2">
    <location>
        <begin position="11"/>
        <end position="330"/>
    </location>
</feature>
<evidence type="ECO:0000256" key="1">
    <source>
        <dbReference type="SAM" id="Phobius"/>
    </source>
</evidence>
<feature type="transmembrane region" description="Helical" evidence="1">
    <location>
        <begin position="170"/>
        <end position="188"/>
    </location>
</feature>
<feature type="transmembrane region" description="Helical" evidence="1">
    <location>
        <begin position="345"/>
        <end position="365"/>
    </location>
</feature>
<feature type="transmembrane region" description="Helical" evidence="1">
    <location>
        <begin position="45"/>
        <end position="65"/>
    </location>
</feature>
<dbReference type="InterPro" id="IPR050879">
    <property type="entry name" value="Acyltransferase_3"/>
</dbReference>
<dbReference type="AlphaFoldDB" id="A0A2W5PPJ5"/>
<dbReference type="PANTHER" id="PTHR23028">
    <property type="entry name" value="ACETYLTRANSFERASE"/>
    <property type="match status" value="1"/>
</dbReference>
<feature type="transmembrane region" description="Helical" evidence="1">
    <location>
        <begin position="254"/>
        <end position="272"/>
    </location>
</feature>
<reference evidence="3 4" key="1">
    <citation type="submission" date="2017-08" db="EMBL/GenBank/DDBJ databases">
        <title>Infants hospitalized years apart are colonized by the same room-sourced microbial strains.</title>
        <authorList>
            <person name="Brooks B."/>
            <person name="Olm M.R."/>
            <person name="Firek B.A."/>
            <person name="Baker R."/>
            <person name="Thomas B.C."/>
            <person name="Morowitz M.J."/>
            <person name="Banfield J.F."/>
        </authorList>
    </citation>
    <scope>NUCLEOTIDE SEQUENCE [LARGE SCALE GENOMIC DNA]</scope>
    <source>
        <strain evidence="3">S2_005_002_R2_29</strain>
    </source>
</reference>
<dbReference type="GO" id="GO:0016747">
    <property type="term" value="F:acyltransferase activity, transferring groups other than amino-acyl groups"/>
    <property type="evidence" value="ECO:0007669"/>
    <property type="project" value="InterPro"/>
</dbReference>
<comment type="caution">
    <text evidence="3">The sequence shown here is derived from an EMBL/GenBank/DDBJ whole genome shotgun (WGS) entry which is preliminary data.</text>
</comment>
<evidence type="ECO:0000259" key="2">
    <source>
        <dbReference type="Pfam" id="PF01757"/>
    </source>
</evidence>
<feature type="transmembrane region" description="Helical" evidence="1">
    <location>
        <begin position="86"/>
        <end position="107"/>
    </location>
</feature>
<proteinExistence type="predicted"/>
<keyword evidence="1" id="KW-0472">Membrane</keyword>
<organism evidence="3 4">
    <name type="scientific">Micavibrio aeruginosavorus</name>
    <dbReference type="NCBI Taxonomy" id="349221"/>
    <lineage>
        <taxon>Bacteria</taxon>
        <taxon>Pseudomonadati</taxon>
        <taxon>Bdellovibrionota</taxon>
        <taxon>Bdellovibrionia</taxon>
        <taxon>Bdellovibrionales</taxon>
        <taxon>Pseudobdellovibrionaceae</taxon>
        <taxon>Micavibrio</taxon>
    </lineage>
</organism>
<dbReference type="InterPro" id="IPR002656">
    <property type="entry name" value="Acyl_transf_3_dom"/>
</dbReference>
<feature type="transmembrane region" description="Helical" evidence="1">
    <location>
        <begin position="147"/>
        <end position="165"/>
    </location>
</feature>
<protein>
    <recommendedName>
        <fullName evidence="2">Acyltransferase 3 domain-containing protein</fullName>
    </recommendedName>
</protein>
<feature type="transmembrane region" description="Helical" evidence="1">
    <location>
        <begin position="12"/>
        <end position="33"/>
    </location>
</feature>
<feature type="transmembrane region" description="Helical" evidence="1">
    <location>
        <begin position="200"/>
        <end position="218"/>
    </location>
</feature>
<sequence>MMETMQERRFDALNAWRGIGAAAVAVYHFNYVIHSHISDMAPLAGVYVMLDFFFVLSGFVIASNYEKRMAEGYAVKDFMVRRFMRIYPLHFFTLILLVGLEMTKFVIPVGGGPFASDYKSIDSLFANIFLLQGMGIYGITTWNAPSWSISVEFFTYILFAVSVLWLRHRLWMLCLASVIIVPAALYFAGIQTMDLTTHGAIFRSIYGFSAGVLCYHLYLWCAQYSNWKKFLPVLEILAVVAVAGFIVFLGLTKFSLLSPLFLMPVTIIFAFEGGPVSRFLKQKIFMVLALLSYSAYLMHYVLHQIFFGIFKTYEKLSGQTIIHHTTNALGMTDETINLGLWFGDLMQVLMLAIVFGVSYFTCRYIELPFNEWGRRYVRRKSAANSIVEPATAV</sequence>
<dbReference type="Pfam" id="PF01757">
    <property type="entry name" value="Acyl_transf_3"/>
    <property type="match status" value="1"/>
</dbReference>
<keyword evidence="1" id="KW-0812">Transmembrane</keyword>
<gene>
    <name evidence="3" type="ORF">DI551_10155</name>
</gene>
<evidence type="ECO:0000313" key="4">
    <source>
        <dbReference type="Proteomes" id="UP000249417"/>
    </source>
</evidence>
<feature type="transmembrane region" description="Helical" evidence="1">
    <location>
        <begin position="284"/>
        <end position="302"/>
    </location>
</feature>
<feature type="transmembrane region" description="Helical" evidence="1">
    <location>
        <begin position="230"/>
        <end position="248"/>
    </location>
</feature>
<accession>A0A2W5PPJ5</accession>
<dbReference type="EMBL" id="QFQB01000093">
    <property type="protein sequence ID" value="PZQ44423.1"/>
    <property type="molecule type" value="Genomic_DNA"/>
</dbReference>